<reference evidence="2" key="1">
    <citation type="submission" date="2023-05" db="EMBL/GenBank/DDBJ databases">
        <authorList>
            <person name="Huff M."/>
        </authorList>
    </citation>
    <scope>NUCLEOTIDE SEQUENCE</scope>
</reference>
<evidence type="ECO:0000256" key="1">
    <source>
        <dbReference type="SAM" id="Phobius"/>
    </source>
</evidence>
<accession>A0AAD1ZT87</accession>
<feature type="transmembrane region" description="Helical" evidence="1">
    <location>
        <begin position="52"/>
        <end position="72"/>
    </location>
</feature>
<keyword evidence="1" id="KW-0472">Membrane</keyword>
<sequence length="108" mass="11490">MKRKFLILHRLKTPSSVQPLIAVVSLTSSFGAHQTFLIYVLGRKGQVIGRNVVGALVASGPVIIIAALFTNVPMKENEVVQMQIPQQFSGGGGGVGNQFSNPFLGLLS</sequence>
<dbReference type="EMBL" id="OU503049">
    <property type="protein sequence ID" value="CAI9775424.1"/>
    <property type="molecule type" value="Genomic_DNA"/>
</dbReference>
<gene>
    <name evidence="2" type="ORF">FPE_LOCUS22854</name>
</gene>
<organism evidence="2 3">
    <name type="scientific">Fraxinus pennsylvanica</name>
    <dbReference type="NCBI Taxonomy" id="56036"/>
    <lineage>
        <taxon>Eukaryota</taxon>
        <taxon>Viridiplantae</taxon>
        <taxon>Streptophyta</taxon>
        <taxon>Embryophyta</taxon>
        <taxon>Tracheophyta</taxon>
        <taxon>Spermatophyta</taxon>
        <taxon>Magnoliopsida</taxon>
        <taxon>eudicotyledons</taxon>
        <taxon>Gunneridae</taxon>
        <taxon>Pentapetalae</taxon>
        <taxon>asterids</taxon>
        <taxon>lamiids</taxon>
        <taxon>Lamiales</taxon>
        <taxon>Oleaceae</taxon>
        <taxon>Oleeae</taxon>
        <taxon>Fraxinus</taxon>
    </lineage>
</organism>
<keyword evidence="3" id="KW-1185">Reference proteome</keyword>
<proteinExistence type="predicted"/>
<evidence type="ECO:0000313" key="3">
    <source>
        <dbReference type="Proteomes" id="UP000834106"/>
    </source>
</evidence>
<dbReference type="Proteomes" id="UP000834106">
    <property type="component" value="Chromosome 14"/>
</dbReference>
<name>A0AAD1ZT87_9LAMI</name>
<keyword evidence="1" id="KW-1133">Transmembrane helix</keyword>
<evidence type="ECO:0000313" key="2">
    <source>
        <dbReference type="EMBL" id="CAI9775424.1"/>
    </source>
</evidence>
<dbReference type="AlphaFoldDB" id="A0AAD1ZT87"/>
<keyword evidence="1" id="KW-0812">Transmembrane</keyword>
<feature type="transmembrane region" description="Helical" evidence="1">
    <location>
        <begin position="20"/>
        <end position="40"/>
    </location>
</feature>
<protein>
    <submittedName>
        <fullName evidence="2">Uncharacterized protein</fullName>
    </submittedName>
</protein>